<dbReference type="AlphaFoldDB" id="A0AAD6EGF6"/>
<dbReference type="GeneID" id="81582623"/>
<dbReference type="Proteomes" id="UP001213799">
    <property type="component" value="Unassembled WGS sequence"/>
</dbReference>
<evidence type="ECO:0000256" key="1">
    <source>
        <dbReference type="SAM" id="MobiDB-lite"/>
    </source>
</evidence>
<accession>A0AAD6EGF6</accession>
<evidence type="ECO:0000313" key="2">
    <source>
        <dbReference type="EMBL" id="KAJ5616209.1"/>
    </source>
</evidence>
<reference evidence="2" key="1">
    <citation type="journal article" date="2023" name="IMA Fungus">
        <title>Comparative genomic study of the Penicillium genus elucidates a diverse pangenome and 15 lateral gene transfer events.</title>
        <authorList>
            <person name="Petersen C."/>
            <person name="Sorensen T."/>
            <person name="Nielsen M.R."/>
            <person name="Sondergaard T.E."/>
            <person name="Sorensen J.L."/>
            <person name="Fitzpatrick D.A."/>
            <person name="Frisvad J.C."/>
            <person name="Nielsen K.L."/>
        </authorList>
    </citation>
    <scope>NUCLEOTIDE SEQUENCE</scope>
    <source>
        <strain evidence="2">IBT 12815</strain>
    </source>
</reference>
<evidence type="ECO:0000313" key="3">
    <source>
        <dbReference type="Proteomes" id="UP001213799"/>
    </source>
</evidence>
<name>A0AAD6EGF6_9EURO</name>
<sequence>MGEAKKSEVKEVAVACPGSSHRLRAQSATPTMSNPDLKALDIESSWNQIIWTISDCFLLITTNQTPSTKSLDQTPISSIGSGITPTLRPENSTVNTRPPRALSQSQK</sequence>
<protein>
    <submittedName>
        <fullName evidence="2">Uncharacterized protein</fullName>
    </submittedName>
</protein>
<comment type="caution">
    <text evidence="2">The sequence shown here is derived from an EMBL/GenBank/DDBJ whole genome shotgun (WGS) entry which is preliminary data.</text>
</comment>
<organism evidence="2 3">
    <name type="scientific">Penicillium hordei</name>
    <dbReference type="NCBI Taxonomy" id="40994"/>
    <lineage>
        <taxon>Eukaryota</taxon>
        <taxon>Fungi</taxon>
        <taxon>Dikarya</taxon>
        <taxon>Ascomycota</taxon>
        <taxon>Pezizomycotina</taxon>
        <taxon>Eurotiomycetes</taxon>
        <taxon>Eurotiomycetidae</taxon>
        <taxon>Eurotiales</taxon>
        <taxon>Aspergillaceae</taxon>
        <taxon>Penicillium</taxon>
    </lineage>
</organism>
<keyword evidence="3" id="KW-1185">Reference proteome</keyword>
<reference evidence="2" key="2">
    <citation type="submission" date="2023-01" db="EMBL/GenBank/DDBJ databases">
        <authorList>
            <person name="Petersen C."/>
        </authorList>
    </citation>
    <scope>NUCLEOTIDE SEQUENCE</scope>
    <source>
        <strain evidence="2">IBT 12815</strain>
    </source>
</reference>
<dbReference type="EMBL" id="JAQJAE010000001">
    <property type="protein sequence ID" value="KAJ5616209.1"/>
    <property type="molecule type" value="Genomic_DNA"/>
</dbReference>
<feature type="region of interest" description="Disordered" evidence="1">
    <location>
        <begin position="66"/>
        <end position="107"/>
    </location>
</feature>
<dbReference type="RefSeq" id="XP_056757376.1">
    <property type="nucleotide sequence ID" value="XM_056892381.1"/>
</dbReference>
<proteinExistence type="predicted"/>
<gene>
    <name evidence="2" type="ORF">N7537_001323</name>
</gene>